<proteinExistence type="predicted"/>
<dbReference type="AlphaFoldDB" id="B0CQT7"/>
<sequence length="74" mass="8300">MIHLVIISHLNSNNLSYFILWQAANFCETRSGGNEAVRHVDCFLSPIQPFIVSVGGWSIDHETNYTTTTTTTKT</sequence>
<accession>B0CQT7</accession>
<evidence type="ECO:0000313" key="2">
    <source>
        <dbReference type="Proteomes" id="UP000001194"/>
    </source>
</evidence>
<gene>
    <name evidence="1" type="ORF">LACBIDRAFT_300890</name>
</gene>
<dbReference type="HOGENOM" id="CLU_2688222_0_0_1"/>
<dbReference type="GeneID" id="6070004"/>
<dbReference type="InParanoid" id="B0CQT7"/>
<name>B0CQT7_LACBS</name>
<evidence type="ECO:0000313" key="1">
    <source>
        <dbReference type="EMBL" id="EDR15696.1"/>
    </source>
</evidence>
<dbReference type="EMBL" id="DS547091">
    <property type="protein sequence ID" value="EDR15696.1"/>
    <property type="molecule type" value="Genomic_DNA"/>
</dbReference>
<reference evidence="1 2" key="1">
    <citation type="journal article" date="2008" name="Nature">
        <title>The genome of Laccaria bicolor provides insights into mycorrhizal symbiosis.</title>
        <authorList>
            <person name="Martin F."/>
            <person name="Aerts A."/>
            <person name="Ahren D."/>
            <person name="Brun A."/>
            <person name="Danchin E.G.J."/>
            <person name="Duchaussoy F."/>
            <person name="Gibon J."/>
            <person name="Kohler A."/>
            <person name="Lindquist E."/>
            <person name="Pereda V."/>
            <person name="Salamov A."/>
            <person name="Shapiro H.J."/>
            <person name="Wuyts J."/>
            <person name="Blaudez D."/>
            <person name="Buee M."/>
            <person name="Brokstein P."/>
            <person name="Canbaeck B."/>
            <person name="Cohen D."/>
            <person name="Courty P.E."/>
            <person name="Coutinho P.M."/>
            <person name="Delaruelle C."/>
            <person name="Detter J.C."/>
            <person name="Deveau A."/>
            <person name="DiFazio S."/>
            <person name="Duplessis S."/>
            <person name="Fraissinet-Tachet L."/>
            <person name="Lucic E."/>
            <person name="Frey-Klett P."/>
            <person name="Fourrey C."/>
            <person name="Feussner I."/>
            <person name="Gay G."/>
            <person name="Grimwood J."/>
            <person name="Hoegger P.J."/>
            <person name="Jain P."/>
            <person name="Kilaru S."/>
            <person name="Labbe J."/>
            <person name="Lin Y.C."/>
            <person name="Legue V."/>
            <person name="Le Tacon F."/>
            <person name="Marmeisse R."/>
            <person name="Melayah D."/>
            <person name="Montanini B."/>
            <person name="Muratet M."/>
            <person name="Nehls U."/>
            <person name="Niculita-Hirzel H."/>
            <person name="Oudot-Le Secq M.P."/>
            <person name="Peter M."/>
            <person name="Quesneville H."/>
            <person name="Rajashekar B."/>
            <person name="Reich M."/>
            <person name="Rouhier N."/>
            <person name="Schmutz J."/>
            <person name="Yin T."/>
            <person name="Chalot M."/>
            <person name="Henrissat B."/>
            <person name="Kuees U."/>
            <person name="Lucas S."/>
            <person name="Van de Peer Y."/>
            <person name="Podila G.K."/>
            <person name="Polle A."/>
            <person name="Pukkila P.J."/>
            <person name="Richardson P.M."/>
            <person name="Rouze P."/>
            <person name="Sanders I.R."/>
            <person name="Stajich J.E."/>
            <person name="Tunlid A."/>
            <person name="Tuskan G."/>
            <person name="Grigoriev I.V."/>
        </authorList>
    </citation>
    <scope>NUCLEOTIDE SEQUENCE [LARGE SCALE GENOMIC DNA]</scope>
    <source>
        <strain evidence="2">S238N-H82 / ATCC MYA-4686</strain>
    </source>
</reference>
<dbReference type="Proteomes" id="UP000001194">
    <property type="component" value="Unassembled WGS sequence"/>
</dbReference>
<keyword evidence="2" id="KW-1185">Reference proteome</keyword>
<protein>
    <submittedName>
        <fullName evidence="1">Predicted protein</fullName>
    </submittedName>
</protein>
<dbReference type="KEGG" id="lbc:LACBIDRAFT_300890"/>
<dbReference type="RefSeq" id="XP_001873904.1">
    <property type="nucleotide sequence ID" value="XM_001873869.1"/>
</dbReference>
<organism evidence="2">
    <name type="scientific">Laccaria bicolor (strain S238N-H82 / ATCC MYA-4686)</name>
    <name type="common">Bicoloured deceiver</name>
    <name type="synonym">Laccaria laccata var. bicolor</name>
    <dbReference type="NCBI Taxonomy" id="486041"/>
    <lineage>
        <taxon>Eukaryota</taxon>
        <taxon>Fungi</taxon>
        <taxon>Dikarya</taxon>
        <taxon>Basidiomycota</taxon>
        <taxon>Agaricomycotina</taxon>
        <taxon>Agaricomycetes</taxon>
        <taxon>Agaricomycetidae</taxon>
        <taxon>Agaricales</taxon>
        <taxon>Agaricineae</taxon>
        <taxon>Hydnangiaceae</taxon>
        <taxon>Laccaria</taxon>
    </lineage>
</organism>